<comment type="caution">
    <text evidence="4">The sequence shown here is derived from an EMBL/GenBank/DDBJ whole genome shotgun (WGS) entry which is preliminary data.</text>
</comment>
<evidence type="ECO:0000313" key="5">
    <source>
        <dbReference type="Proteomes" id="UP000295510"/>
    </source>
</evidence>
<dbReference type="InterPro" id="IPR009057">
    <property type="entry name" value="Homeodomain-like_sf"/>
</dbReference>
<dbReference type="AlphaFoldDB" id="A0A4R6UPD1"/>
<dbReference type="InterPro" id="IPR050109">
    <property type="entry name" value="HTH-type_TetR-like_transc_reg"/>
</dbReference>
<evidence type="ECO:0000313" key="4">
    <source>
        <dbReference type="EMBL" id="TDQ45104.1"/>
    </source>
</evidence>
<dbReference type="PANTHER" id="PTHR30055">
    <property type="entry name" value="HTH-TYPE TRANSCRIPTIONAL REGULATOR RUTR"/>
    <property type="match status" value="1"/>
</dbReference>
<feature type="domain" description="HTH tetR-type" evidence="3">
    <location>
        <begin position="1"/>
        <end position="53"/>
    </location>
</feature>
<dbReference type="GO" id="GO:0000976">
    <property type="term" value="F:transcription cis-regulatory region binding"/>
    <property type="evidence" value="ECO:0007669"/>
    <property type="project" value="TreeGrafter"/>
</dbReference>
<protein>
    <submittedName>
        <fullName evidence="4">TetR family transcriptional regulator</fullName>
    </submittedName>
</protein>
<name>A0A4R6UPD1_9BURK</name>
<dbReference type="Proteomes" id="UP000295510">
    <property type="component" value="Unassembled WGS sequence"/>
</dbReference>
<dbReference type="Pfam" id="PF00440">
    <property type="entry name" value="TetR_N"/>
    <property type="match status" value="1"/>
</dbReference>
<dbReference type="OrthoDB" id="8595767at2"/>
<dbReference type="PANTHER" id="PTHR30055:SF146">
    <property type="entry name" value="HTH-TYPE TRANSCRIPTIONAL DUAL REGULATOR CECR"/>
    <property type="match status" value="1"/>
</dbReference>
<proteinExistence type="predicted"/>
<dbReference type="GO" id="GO:0003700">
    <property type="term" value="F:DNA-binding transcription factor activity"/>
    <property type="evidence" value="ECO:0007669"/>
    <property type="project" value="TreeGrafter"/>
</dbReference>
<keyword evidence="1 2" id="KW-0238">DNA-binding</keyword>
<dbReference type="Gene3D" id="1.10.357.10">
    <property type="entry name" value="Tetracycline Repressor, domain 2"/>
    <property type="match status" value="1"/>
</dbReference>
<dbReference type="InterPro" id="IPR001647">
    <property type="entry name" value="HTH_TetR"/>
</dbReference>
<sequence length="191" mass="20889">MAATDLLFTEGPQGCSMEAVARRAGVSRVTVYARYPNRQALLNAVVQACVRDLSVGLDVTPADALGVRGALVEFGQRLVAFVHSDAYWRFVRAIAGLQGLSAHEAALLFQQGPRYALERLASWMAATTAAGLAQFPWPERDAEHLLGMWLGLDIVRALYGLPPQRDAEASRRHVAEAVDLFLQMHPVRPII</sequence>
<accession>A0A4R6UPD1</accession>
<feature type="DNA-binding region" description="H-T-H motif" evidence="2">
    <location>
        <begin position="16"/>
        <end position="35"/>
    </location>
</feature>
<evidence type="ECO:0000256" key="2">
    <source>
        <dbReference type="PROSITE-ProRule" id="PRU00335"/>
    </source>
</evidence>
<keyword evidence="5" id="KW-1185">Reference proteome</keyword>
<dbReference type="InterPro" id="IPR039536">
    <property type="entry name" value="TetR_C_Proteobacteria"/>
</dbReference>
<dbReference type="EMBL" id="SNYL01000001">
    <property type="protein sequence ID" value="TDQ45104.1"/>
    <property type="molecule type" value="Genomic_DNA"/>
</dbReference>
<dbReference type="RefSeq" id="WP_133595324.1">
    <property type="nucleotide sequence ID" value="NZ_SNYL01000001.1"/>
</dbReference>
<dbReference type="PROSITE" id="PS50977">
    <property type="entry name" value="HTH_TETR_2"/>
    <property type="match status" value="1"/>
</dbReference>
<dbReference type="SUPFAM" id="SSF46689">
    <property type="entry name" value="Homeodomain-like"/>
    <property type="match status" value="1"/>
</dbReference>
<gene>
    <name evidence="4" type="ORF">DFR43_1011</name>
</gene>
<evidence type="ECO:0000256" key="1">
    <source>
        <dbReference type="ARBA" id="ARBA00023125"/>
    </source>
</evidence>
<dbReference type="Gene3D" id="1.10.10.60">
    <property type="entry name" value="Homeodomain-like"/>
    <property type="match status" value="1"/>
</dbReference>
<dbReference type="Pfam" id="PF14246">
    <property type="entry name" value="TetR_C_7"/>
    <property type="match status" value="1"/>
</dbReference>
<organism evidence="4 5">
    <name type="scientific">Tepidicella xavieri</name>
    <dbReference type="NCBI Taxonomy" id="360241"/>
    <lineage>
        <taxon>Bacteria</taxon>
        <taxon>Pseudomonadati</taxon>
        <taxon>Pseudomonadota</taxon>
        <taxon>Betaproteobacteria</taxon>
        <taxon>Burkholderiales</taxon>
        <taxon>Tepidicella</taxon>
    </lineage>
</organism>
<reference evidence="4 5" key="1">
    <citation type="submission" date="2019-03" db="EMBL/GenBank/DDBJ databases">
        <title>Genomic Encyclopedia of Type Strains, Phase IV (KMG-IV): sequencing the most valuable type-strain genomes for metagenomic binning, comparative biology and taxonomic classification.</title>
        <authorList>
            <person name="Goeker M."/>
        </authorList>
    </citation>
    <scope>NUCLEOTIDE SEQUENCE [LARGE SCALE GENOMIC DNA]</scope>
    <source>
        <strain evidence="4 5">DSM 19605</strain>
    </source>
</reference>
<evidence type="ECO:0000259" key="3">
    <source>
        <dbReference type="PROSITE" id="PS50977"/>
    </source>
</evidence>